<name>A0ABP8DWW0_9MICO</name>
<dbReference type="InterPro" id="IPR050563">
    <property type="entry name" value="4-hydroxybenzoyl-CoA_TE"/>
</dbReference>
<comment type="similarity">
    <text evidence="1">Belongs to the 4-hydroxybenzoyl-CoA thioesterase family.</text>
</comment>
<dbReference type="Gene3D" id="3.10.129.10">
    <property type="entry name" value="Hotdog Thioesterase"/>
    <property type="match status" value="1"/>
</dbReference>
<reference evidence="4" key="1">
    <citation type="journal article" date="2019" name="Int. J. Syst. Evol. Microbiol.">
        <title>The Global Catalogue of Microorganisms (GCM) 10K type strain sequencing project: providing services to taxonomists for standard genome sequencing and annotation.</title>
        <authorList>
            <consortium name="The Broad Institute Genomics Platform"/>
            <consortium name="The Broad Institute Genome Sequencing Center for Infectious Disease"/>
            <person name="Wu L."/>
            <person name="Ma J."/>
        </authorList>
    </citation>
    <scope>NUCLEOTIDE SEQUENCE [LARGE SCALE GENOMIC DNA]</scope>
    <source>
        <strain evidence="4">JCM 17442</strain>
    </source>
</reference>
<dbReference type="InterPro" id="IPR029069">
    <property type="entry name" value="HotDog_dom_sf"/>
</dbReference>
<evidence type="ECO:0000313" key="3">
    <source>
        <dbReference type="EMBL" id="GAA4264490.1"/>
    </source>
</evidence>
<evidence type="ECO:0000256" key="1">
    <source>
        <dbReference type="ARBA" id="ARBA00005953"/>
    </source>
</evidence>
<keyword evidence="2" id="KW-0378">Hydrolase</keyword>
<gene>
    <name evidence="3" type="ORF">GCM10022256_01020</name>
</gene>
<accession>A0ABP8DWW0</accession>
<dbReference type="Proteomes" id="UP001501594">
    <property type="component" value="Unassembled WGS sequence"/>
</dbReference>
<dbReference type="EMBL" id="BAABAU010000001">
    <property type="protein sequence ID" value="GAA4264490.1"/>
    <property type="molecule type" value="Genomic_DNA"/>
</dbReference>
<evidence type="ECO:0000313" key="4">
    <source>
        <dbReference type="Proteomes" id="UP001501594"/>
    </source>
</evidence>
<proteinExistence type="inferred from homology"/>
<organism evidence="3 4">
    <name type="scientific">Frondihabitans peucedani</name>
    <dbReference type="NCBI Taxonomy" id="598626"/>
    <lineage>
        <taxon>Bacteria</taxon>
        <taxon>Bacillati</taxon>
        <taxon>Actinomycetota</taxon>
        <taxon>Actinomycetes</taxon>
        <taxon>Micrococcales</taxon>
        <taxon>Microbacteriaceae</taxon>
        <taxon>Frondihabitans</taxon>
    </lineage>
</organism>
<dbReference type="RefSeq" id="WP_344793087.1">
    <property type="nucleotide sequence ID" value="NZ_BAABAU010000001.1"/>
</dbReference>
<dbReference type="Pfam" id="PF13279">
    <property type="entry name" value="4HBT_2"/>
    <property type="match status" value="1"/>
</dbReference>
<dbReference type="PANTHER" id="PTHR31793:SF27">
    <property type="entry name" value="NOVEL THIOESTERASE SUPERFAMILY DOMAIN AND SAPOSIN A-TYPE DOMAIN CONTAINING PROTEIN (0610012H03RIK)"/>
    <property type="match status" value="1"/>
</dbReference>
<sequence length="157" mass="17381">MTDASPAPYRRPVPTRWNDNDLYGHVNNTVYYAAMDTVINTFLIEEAGFRPLTDDVIGFCVASSCRFIASAAFPEQIVVELRIGRIGRSSVTWRPRILRAADDSELAEGEFVTVFVGREGQRPTPVPDSIRRVLEASFVIADDDSPSRPAPAVRHSA</sequence>
<dbReference type="PANTHER" id="PTHR31793">
    <property type="entry name" value="4-HYDROXYBENZOYL-COA THIOESTERASE FAMILY MEMBER"/>
    <property type="match status" value="1"/>
</dbReference>
<dbReference type="SUPFAM" id="SSF54637">
    <property type="entry name" value="Thioesterase/thiol ester dehydrase-isomerase"/>
    <property type="match status" value="1"/>
</dbReference>
<protein>
    <submittedName>
        <fullName evidence="3">Thioesterase family protein</fullName>
    </submittedName>
</protein>
<keyword evidence="4" id="KW-1185">Reference proteome</keyword>
<evidence type="ECO:0000256" key="2">
    <source>
        <dbReference type="ARBA" id="ARBA00022801"/>
    </source>
</evidence>
<dbReference type="CDD" id="cd00586">
    <property type="entry name" value="4HBT"/>
    <property type="match status" value="1"/>
</dbReference>
<comment type="caution">
    <text evidence="3">The sequence shown here is derived from an EMBL/GenBank/DDBJ whole genome shotgun (WGS) entry which is preliminary data.</text>
</comment>